<feature type="coiled-coil region" evidence="4">
    <location>
        <begin position="80"/>
        <end position="107"/>
    </location>
</feature>
<name>A0A9D4TQX4_CHLVU</name>
<evidence type="ECO:0000256" key="1">
    <source>
        <dbReference type="ARBA" id="ARBA00022737"/>
    </source>
</evidence>
<keyword evidence="2 3" id="KW-0694">RNA-binding</keyword>
<dbReference type="InterPro" id="IPR000504">
    <property type="entry name" value="RRM_dom"/>
</dbReference>
<evidence type="ECO:0000256" key="4">
    <source>
        <dbReference type="SAM" id="Coils"/>
    </source>
</evidence>
<dbReference type="CDD" id="cd12531">
    <property type="entry name" value="RRM3_MEI2_like"/>
    <property type="match status" value="1"/>
</dbReference>
<feature type="domain" description="RRM" evidence="6">
    <location>
        <begin position="209"/>
        <end position="282"/>
    </location>
</feature>
<dbReference type="Pfam" id="PF00076">
    <property type="entry name" value="RRM_1"/>
    <property type="match status" value="1"/>
</dbReference>
<dbReference type="AlphaFoldDB" id="A0A9D4TQX4"/>
<keyword evidence="8" id="KW-1185">Reference proteome</keyword>
<comment type="caution">
    <text evidence="7">The sequence shown here is derived from an EMBL/GenBank/DDBJ whole genome shotgun (WGS) entry which is preliminary data.</text>
</comment>
<feature type="compositionally biased region" description="Polar residues" evidence="5">
    <location>
        <begin position="48"/>
        <end position="60"/>
    </location>
</feature>
<dbReference type="InterPro" id="IPR007201">
    <property type="entry name" value="Mei2-like_Rrm_C"/>
</dbReference>
<reference evidence="7" key="1">
    <citation type="journal article" date="2019" name="Plant J.">
        <title>Chlorella vulgaris genome assembly and annotation reveals the molecular basis for metabolic acclimation to high light conditions.</title>
        <authorList>
            <person name="Cecchin M."/>
            <person name="Marcolungo L."/>
            <person name="Rossato M."/>
            <person name="Girolomoni L."/>
            <person name="Cosentino E."/>
            <person name="Cuine S."/>
            <person name="Li-Beisson Y."/>
            <person name="Delledonne M."/>
            <person name="Ballottari M."/>
        </authorList>
    </citation>
    <scope>NUCLEOTIDE SEQUENCE</scope>
    <source>
        <strain evidence="7">211/11P</strain>
    </source>
</reference>
<keyword evidence="1" id="KW-0677">Repeat</keyword>
<dbReference type="InterPro" id="IPR035979">
    <property type="entry name" value="RBD_domain_sf"/>
</dbReference>
<evidence type="ECO:0000256" key="3">
    <source>
        <dbReference type="PROSITE-ProRule" id="PRU00176"/>
    </source>
</evidence>
<dbReference type="OrthoDB" id="417481at2759"/>
<dbReference type="Proteomes" id="UP001055712">
    <property type="component" value="Unassembled WGS sequence"/>
</dbReference>
<evidence type="ECO:0000259" key="6">
    <source>
        <dbReference type="PROSITE" id="PS50102"/>
    </source>
</evidence>
<evidence type="ECO:0000313" key="8">
    <source>
        <dbReference type="Proteomes" id="UP001055712"/>
    </source>
</evidence>
<dbReference type="InterPro" id="IPR034454">
    <property type="entry name" value="MEI2-like_RRM3"/>
</dbReference>
<feature type="region of interest" description="Disordered" evidence="5">
    <location>
        <begin position="110"/>
        <end position="150"/>
    </location>
</feature>
<keyword evidence="4" id="KW-0175">Coiled coil</keyword>
<gene>
    <name evidence="7" type="ORF">D9Q98_003859</name>
</gene>
<evidence type="ECO:0000256" key="5">
    <source>
        <dbReference type="SAM" id="MobiDB-lite"/>
    </source>
</evidence>
<dbReference type="Pfam" id="PF04059">
    <property type="entry name" value="RRM_2"/>
    <property type="match status" value="1"/>
</dbReference>
<feature type="region of interest" description="Disordered" evidence="5">
    <location>
        <begin position="453"/>
        <end position="481"/>
    </location>
</feature>
<dbReference type="InterPro" id="IPR012677">
    <property type="entry name" value="Nucleotide-bd_a/b_plait_sf"/>
</dbReference>
<dbReference type="Gene3D" id="3.30.70.330">
    <property type="match status" value="3"/>
</dbReference>
<evidence type="ECO:0000256" key="2">
    <source>
        <dbReference type="ARBA" id="ARBA00022884"/>
    </source>
</evidence>
<feature type="region of interest" description="Disordered" evidence="5">
    <location>
        <begin position="1"/>
        <end position="67"/>
    </location>
</feature>
<dbReference type="CDD" id="cd12276">
    <property type="entry name" value="RRM2_MEI2_EAR1_like"/>
    <property type="match status" value="1"/>
</dbReference>
<proteinExistence type="predicted"/>
<evidence type="ECO:0000313" key="7">
    <source>
        <dbReference type="EMBL" id="KAI3432299.1"/>
    </source>
</evidence>
<dbReference type="PROSITE" id="PS50102">
    <property type="entry name" value="RRM"/>
    <property type="match status" value="2"/>
</dbReference>
<dbReference type="PANTHER" id="PTHR23189">
    <property type="entry name" value="RNA RECOGNITION MOTIF-CONTAINING"/>
    <property type="match status" value="1"/>
</dbReference>
<feature type="compositionally biased region" description="Gly residues" evidence="5">
    <location>
        <begin position="459"/>
        <end position="468"/>
    </location>
</feature>
<reference evidence="7" key="2">
    <citation type="submission" date="2020-11" db="EMBL/GenBank/DDBJ databases">
        <authorList>
            <person name="Cecchin M."/>
            <person name="Marcolungo L."/>
            <person name="Rossato M."/>
            <person name="Girolomoni L."/>
            <person name="Cosentino E."/>
            <person name="Cuine S."/>
            <person name="Li-Beisson Y."/>
            <person name="Delledonne M."/>
            <person name="Ballottari M."/>
        </authorList>
    </citation>
    <scope>NUCLEOTIDE SEQUENCE</scope>
    <source>
        <strain evidence="7">211/11P</strain>
        <tissue evidence="7">Whole cell</tissue>
    </source>
</reference>
<feature type="domain" description="RRM" evidence="6">
    <location>
        <begin position="291"/>
        <end position="366"/>
    </location>
</feature>
<dbReference type="SMART" id="SM00360">
    <property type="entry name" value="RRM"/>
    <property type="match status" value="3"/>
</dbReference>
<sequence>MLNAQALAAGQAPSSWPGAVPDASKVVPGSSPPLVAGSSLGGQDIPASGNTSASSQQTSLFPRFSPEAAELYGSSAVQQQAQQQAAAQQQQQQAQALKQNLQKLYGSLGLQHGSRSSLPDIQEHEPQMRVPSDPPRAQRLPPYGRPPAARALSDEDLFGMQDMGQQAAAAAAAHASHGGAGMQSMPPPPPAADDLSLVGQMPAGASQSRTLFVRNIDASVPDDELRTLFEAFGEVRSLFTAAKGRGFVAVSYFDTRAATLAKHTLAGQVLSGQQLDVHFSLPKDDREAAQGTLLVASLDAGSSRQELLYLFSQYGELRDVADDPLGRPNCCLVEFYDARHAAAALQGINQSPDVANRLVVMDPTAAAVMPQHGGANSASQLNTSLSHEYLSGMPTAGSGGGGGQYGGGGMRNVGSSPALLYGDGGSHGSSSQLDYMLSGGGALQMQQAAAAAAQQQQQQGGGGGGGGSYDPTVQLLSGLAGGDPLGGMNRSFSEMSLESSSAAGLGNRFASNSMSTGDLLAMTQSLQGGGGGGGGGGLRGIASTGSIWPHHQQHQQHQQHHASLGSSPVGAGAWPHGLAGSSHGSLQDLLQKQAAMNAALQQQAAAALLQQQPNQLVQNAALQAAMQQALLQQQVALLGHGGGLPGGGMLGGGGGGRRGVEPPLGGRLARRPMDPMAEAERRMQQEKLYSLDLNKIRAGDDKRTTLMVKNIPNKYTQKMLLALVEERFRGMFDFFYLPIDFKNKCNVGYAFINMVRPEYIVPLVEELHGKKWPKFNSEKICHIAYGRIQGKTALVQHFQNSSLLHEDKRCRPILFHTNGSLAGEVEQFPGTLATPSIGSGGGGMPPGGVPLMAAAGLQPAAAMGQQPLSHLAGPEQAGTEAQ</sequence>
<dbReference type="SUPFAM" id="SSF54928">
    <property type="entry name" value="RNA-binding domain, RBD"/>
    <property type="match status" value="2"/>
</dbReference>
<dbReference type="EMBL" id="SIDB01000005">
    <property type="protein sequence ID" value="KAI3432299.1"/>
    <property type="molecule type" value="Genomic_DNA"/>
</dbReference>
<accession>A0A9D4TQX4</accession>
<dbReference type="GO" id="GO:0003723">
    <property type="term" value="F:RNA binding"/>
    <property type="evidence" value="ECO:0007669"/>
    <property type="project" value="UniProtKB-UniRule"/>
</dbReference>
<dbReference type="InterPro" id="IPR034453">
    <property type="entry name" value="MEI2-like_RRM1"/>
</dbReference>
<dbReference type="CDD" id="cd12524">
    <property type="entry name" value="RRM1_MEI2_like"/>
    <property type="match status" value="1"/>
</dbReference>
<organism evidence="7 8">
    <name type="scientific">Chlorella vulgaris</name>
    <name type="common">Green alga</name>
    <dbReference type="NCBI Taxonomy" id="3077"/>
    <lineage>
        <taxon>Eukaryota</taxon>
        <taxon>Viridiplantae</taxon>
        <taxon>Chlorophyta</taxon>
        <taxon>core chlorophytes</taxon>
        <taxon>Trebouxiophyceae</taxon>
        <taxon>Chlorellales</taxon>
        <taxon>Chlorellaceae</taxon>
        <taxon>Chlorella clade</taxon>
        <taxon>Chlorella</taxon>
    </lineage>
</organism>
<protein>
    <recommendedName>
        <fullName evidence="6">RRM domain-containing protein</fullName>
    </recommendedName>
</protein>